<keyword evidence="3" id="KW-1185">Reference proteome</keyword>
<dbReference type="VEuPathDB" id="PlasmoDB:PCOAH_00019760"/>
<evidence type="ECO:0000313" key="3">
    <source>
        <dbReference type="Proteomes" id="UP000092716"/>
    </source>
</evidence>
<name>A0A1B1DYV5_9APIC</name>
<dbReference type="KEGG" id="pcot:PCOAH_00019760"/>
<dbReference type="RefSeq" id="XP_019914643.1">
    <property type="nucleotide sequence ID" value="XM_020058785.1"/>
</dbReference>
<accession>A0A1B1DYV5</accession>
<evidence type="ECO:0000256" key="1">
    <source>
        <dbReference type="SAM" id="MobiDB-lite"/>
    </source>
</evidence>
<dbReference type="AlphaFoldDB" id="A0A1B1DYV5"/>
<reference evidence="3" key="1">
    <citation type="submission" date="2016-06" db="EMBL/GenBank/DDBJ databases">
        <title>First high quality genome sequence of Plasmodium coatneyi using continuous long reads from single molecule, real-time sequencing.</title>
        <authorList>
            <person name="Chien J.-T."/>
            <person name="Pakala S.B."/>
            <person name="Geraldo J.A."/>
            <person name="Lapp S.A."/>
            <person name="Barnwell J.W."/>
            <person name="Kissinger J.C."/>
            <person name="Galinski M.R."/>
            <person name="Humphrey J.C."/>
        </authorList>
    </citation>
    <scope>NUCLEOTIDE SEQUENCE [LARGE SCALE GENOMIC DNA]</scope>
    <source>
        <strain evidence="3">Hackeri</strain>
    </source>
</reference>
<dbReference type="EMBL" id="CP016246">
    <property type="protein sequence ID" value="ANQ07948.1"/>
    <property type="molecule type" value="Genomic_DNA"/>
</dbReference>
<organism evidence="2 3">
    <name type="scientific">Plasmodium coatneyi</name>
    <dbReference type="NCBI Taxonomy" id="208452"/>
    <lineage>
        <taxon>Eukaryota</taxon>
        <taxon>Sar</taxon>
        <taxon>Alveolata</taxon>
        <taxon>Apicomplexa</taxon>
        <taxon>Aconoidasida</taxon>
        <taxon>Haemosporida</taxon>
        <taxon>Plasmodiidae</taxon>
        <taxon>Plasmodium</taxon>
    </lineage>
</organism>
<feature type="region of interest" description="Disordered" evidence="1">
    <location>
        <begin position="93"/>
        <end position="115"/>
    </location>
</feature>
<proteinExistence type="predicted"/>
<dbReference type="GeneID" id="30908702"/>
<protein>
    <submittedName>
        <fullName evidence="2">Uncharacterized protein</fullName>
    </submittedName>
</protein>
<dbReference type="Proteomes" id="UP000092716">
    <property type="component" value="Chromosome 8"/>
</dbReference>
<sequence>MVKFVSFLLACKKRITSVNILEGALSYYVVSRLSNLFFSQAGTNYEVEICSCDELSVSNLFHSKVIHFGGVHSDEDLTKFLRTVVLQEGQENSSANLEEDTPQEEHPHLCKNSGRTSQKCNQWNVFILKILFLLHTNGRGREKKYFGELASYVISLFHRENGVIKRKDKLFFLFLFFLLFTKRDPWKGRRRHIGGRYSQFATKADRRKKKKKIPNECKAFYEQLRRRRCDRLRLRAAHKFLRSGLCHVHLIQEDANAQFHAGGEKKRVLILCKKSLRYLSQVCANWKSWKNCGSGANGQNRLGEFTGEKKNLSAKEKHERLRNAPLWKLLHRMNHRKACSWGSATGRRKRAKLGTPMEGCMEEGKPNEDGQRHVHLYNLPPVKT</sequence>
<gene>
    <name evidence="2" type="ORF">PCOAH_00019760</name>
</gene>
<evidence type="ECO:0000313" key="2">
    <source>
        <dbReference type="EMBL" id="ANQ07948.1"/>
    </source>
</evidence>
<dbReference type="OrthoDB" id="372195at2759"/>